<dbReference type="AlphaFoldDB" id="A0A6A4S9W2"/>
<name>A0A6A4S9W2_SCOMX</name>
<accession>A0A6A4S9W2</accession>
<comment type="caution">
    <text evidence="1">The sequence shown here is derived from an EMBL/GenBank/DDBJ whole genome shotgun (WGS) entry which is preliminary data.</text>
</comment>
<protein>
    <submittedName>
        <fullName evidence="1">Uncharacterized protein</fullName>
    </submittedName>
</protein>
<reference evidence="1 2" key="1">
    <citation type="submission" date="2019-06" db="EMBL/GenBank/DDBJ databases">
        <title>Draft genomes of female and male turbot (Scophthalmus maximus).</title>
        <authorList>
            <person name="Xu H."/>
            <person name="Xu X.-W."/>
            <person name="Shao C."/>
            <person name="Chen S."/>
        </authorList>
    </citation>
    <scope>NUCLEOTIDE SEQUENCE [LARGE SCALE GENOMIC DNA]</scope>
    <source>
        <strain evidence="1">Ysfricsl-2016a</strain>
        <tissue evidence="1">Blood</tissue>
    </source>
</reference>
<evidence type="ECO:0000313" key="1">
    <source>
        <dbReference type="EMBL" id="KAF0029145.1"/>
    </source>
</evidence>
<gene>
    <name evidence="1" type="ORF">F2P81_018250</name>
</gene>
<dbReference type="EMBL" id="VEVO01000016">
    <property type="protein sequence ID" value="KAF0029145.1"/>
    <property type="molecule type" value="Genomic_DNA"/>
</dbReference>
<evidence type="ECO:0000313" key="2">
    <source>
        <dbReference type="Proteomes" id="UP000438429"/>
    </source>
</evidence>
<organism evidence="1 2">
    <name type="scientific">Scophthalmus maximus</name>
    <name type="common">Turbot</name>
    <name type="synonym">Psetta maxima</name>
    <dbReference type="NCBI Taxonomy" id="52904"/>
    <lineage>
        <taxon>Eukaryota</taxon>
        <taxon>Metazoa</taxon>
        <taxon>Chordata</taxon>
        <taxon>Craniata</taxon>
        <taxon>Vertebrata</taxon>
        <taxon>Euteleostomi</taxon>
        <taxon>Actinopterygii</taxon>
        <taxon>Neopterygii</taxon>
        <taxon>Teleostei</taxon>
        <taxon>Neoteleostei</taxon>
        <taxon>Acanthomorphata</taxon>
        <taxon>Carangaria</taxon>
        <taxon>Pleuronectiformes</taxon>
        <taxon>Pleuronectoidei</taxon>
        <taxon>Scophthalmidae</taxon>
        <taxon>Scophthalmus</taxon>
    </lineage>
</organism>
<proteinExistence type="predicted"/>
<sequence>MQHPKTLERNHQANNYGVSLMCRAAKRIKFCQGHLRLQMIKKKRQSPPTLTPWSRTKRPEALPCGVLRAKRPRV</sequence>
<dbReference type="Proteomes" id="UP000438429">
    <property type="component" value="Unassembled WGS sequence"/>
</dbReference>